<reference evidence="7 8" key="1">
    <citation type="journal article" date="2018" name="Nat. Genet.">
        <title>The Rosa genome provides new insights in the design of modern roses.</title>
        <authorList>
            <person name="Bendahmane M."/>
        </authorList>
    </citation>
    <scope>NUCLEOTIDE SEQUENCE [LARGE SCALE GENOMIC DNA]</scope>
    <source>
        <strain evidence="8">cv. Old Blush</strain>
    </source>
</reference>
<sequence length="117" mass="12861">MVLQSGMYSFRLIKNENLTMLWNDSIVYWNQGLNSSVTNNTPNLTSPTLGVQPIGILTISDPKLATVAIVSHSNDYAEAGDILRFFKLEGDENVRIYSSTKGSGSTIESWAVVTDQC</sequence>
<dbReference type="Gramene" id="PRQ24446">
    <property type="protein sequence ID" value="PRQ24446"/>
    <property type="gene ID" value="RchiOBHm_Chr6g0272501"/>
</dbReference>
<dbReference type="FunFam" id="2.90.10.10:FF:000025">
    <property type="entry name" value="G-type lectin S-receptor-like serine/threonine-protein kinase"/>
    <property type="match status" value="1"/>
</dbReference>
<keyword evidence="7" id="KW-0418">Kinase</keyword>
<evidence type="ECO:0000256" key="4">
    <source>
        <dbReference type="ARBA" id="ARBA00022989"/>
    </source>
</evidence>
<dbReference type="EC" id="2.7.11.1" evidence="7"/>
<keyword evidence="5" id="KW-0472">Membrane</keyword>
<keyword evidence="4" id="KW-1133">Transmembrane helix</keyword>
<dbReference type="EMBL" id="PDCK01000044">
    <property type="protein sequence ID" value="PRQ24446.1"/>
    <property type="molecule type" value="Genomic_DNA"/>
</dbReference>
<comment type="caution">
    <text evidence="7">The sequence shown here is derived from an EMBL/GenBank/DDBJ whole genome shotgun (WGS) entry which is preliminary data.</text>
</comment>
<keyword evidence="6" id="KW-1015">Disulfide bond</keyword>
<evidence type="ECO:0000256" key="3">
    <source>
        <dbReference type="ARBA" id="ARBA00022729"/>
    </source>
</evidence>
<proteinExistence type="predicted"/>
<keyword evidence="8" id="KW-1185">Reference proteome</keyword>
<evidence type="ECO:0000256" key="1">
    <source>
        <dbReference type="ARBA" id="ARBA00004167"/>
    </source>
</evidence>
<organism evidence="7 8">
    <name type="scientific">Rosa chinensis</name>
    <name type="common">China rose</name>
    <dbReference type="NCBI Taxonomy" id="74649"/>
    <lineage>
        <taxon>Eukaryota</taxon>
        <taxon>Viridiplantae</taxon>
        <taxon>Streptophyta</taxon>
        <taxon>Embryophyta</taxon>
        <taxon>Tracheophyta</taxon>
        <taxon>Spermatophyta</taxon>
        <taxon>Magnoliopsida</taxon>
        <taxon>eudicotyledons</taxon>
        <taxon>Gunneridae</taxon>
        <taxon>Pentapetalae</taxon>
        <taxon>rosids</taxon>
        <taxon>fabids</taxon>
        <taxon>Rosales</taxon>
        <taxon>Rosaceae</taxon>
        <taxon>Rosoideae</taxon>
        <taxon>Rosoideae incertae sedis</taxon>
        <taxon>Rosa</taxon>
    </lineage>
</organism>
<evidence type="ECO:0000256" key="2">
    <source>
        <dbReference type="ARBA" id="ARBA00022692"/>
    </source>
</evidence>
<dbReference type="Proteomes" id="UP000238479">
    <property type="component" value="Chromosome 6"/>
</dbReference>
<evidence type="ECO:0000256" key="5">
    <source>
        <dbReference type="ARBA" id="ARBA00023136"/>
    </source>
</evidence>
<evidence type="ECO:0000256" key="6">
    <source>
        <dbReference type="ARBA" id="ARBA00023157"/>
    </source>
</evidence>
<comment type="subcellular location">
    <subcellularLocation>
        <location evidence="1">Membrane</location>
        <topology evidence="1">Single-pass membrane protein</topology>
    </subcellularLocation>
</comment>
<dbReference type="PANTHER" id="PTHR47974:SF9">
    <property type="entry name" value="RECEPTOR-LIKE SERINE_THREONINE-PROTEIN KINASE"/>
    <property type="match status" value="1"/>
</dbReference>
<dbReference type="PANTHER" id="PTHR47974">
    <property type="entry name" value="OS07G0415500 PROTEIN"/>
    <property type="match status" value="1"/>
</dbReference>
<dbReference type="Gene3D" id="2.90.10.10">
    <property type="entry name" value="Bulb-type lectin domain"/>
    <property type="match status" value="1"/>
</dbReference>
<dbReference type="GO" id="GO:0016020">
    <property type="term" value="C:membrane"/>
    <property type="evidence" value="ECO:0007669"/>
    <property type="project" value="UniProtKB-SubCell"/>
</dbReference>
<name>A0A2P6PRB0_ROSCH</name>
<accession>A0A2P6PRB0</accession>
<dbReference type="AlphaFoldDB" id="A0A2P6PRB0"/>
<keyword evidence="7" id="KW-0723">Serine/threonine-protein kinase</keyword>
<keyword evidence="3" id="KW-0732">Signal</keyword>
<dbReference type="STRING" id="74649.A0A2P6PRB0"/>
<evidence type="ECO:0000313" key="8">
    <source>
        <dbReference type="Proteomes" id="UP000238479"/>
    </source>
</evidence>
<dbReference type="GO" id="GO:0004674">
    <property type="term" value="F:protein serine/threonine kinase activity"/>
    <property type="evidence" value="ECO:0007669"/>
    <property type="project" value="UniProtKB-KW"/>
</dbReference>
<evidence type="ECO:0000313" key="7">
    <source>
        <dbReference type="EMBL" id="PRQ24446.1"/>
    </source>
</evidence>
<protein>
    <submittedName>
        <fullName evidence="7">Putative non-specific serine/threonine protein kinase</fullName>
        <ecNumber evidence="7">2.7.11.1</ecNumber>
    </submittedName>
</protein>
<keyword evidence="2" id="KW-0812">Transmembrane</keyword>
<gene>
    <name evidence="7" type="ORF">RchiOBHm_Chr6g0272501</name>
</gene>
<dbReference type="InterPro" id="IPR036426">
    <property type="entry name" value="Bulb-type_lectin_dom_sf"/>
</dbReference>
<keyword evidence="7" id="KW-0808">Transferase</keyword>